<gene>
    <name evidence="2" type="ORF">C8A01DRAFT_39517</name>
</gene>
<reference evidence="3" key="1">
    <citation type="journal article" date="2023" name="Mol. Phylogenet. Evol.">
        <title>Genome-scale phylogeny and comparative genomics of the fungal order Sordariales.</title>
        <authorList>
            <person name="Hensen N."/>
            <person name="Bonometti L."/>
            <person name="Westerberg I."/>
            <person name="Brannstrom I.O."/>
            <person name="Guillou S."/>
            <person name="Cros-Aarteil S."/>
            <person name="Calhoun S."/>
            <person name="Haridas S."/>
            <person name="Kuo A."/>
            <person name="Mondo S."/>
            <person name="Pangilinan J."/>
            <person name="Riley R."/>
            <person name="LaButti K."/>
            <person name="Andreopoulos B."/>
            <person name="Lipzen A."/>
            <person name="Chen C."/>
            <person name="Yan M."/>
            <person name="Daum C."/>
            <person name="Ng V."/>
            <person name="Clum A."/>
            <person name="Steindorff A."/>
            <person name="Ohm R.A."/>
            <person name="Martin F."/>
            <person name="Silar P."/>
            <person name="Natvig D.O."/>
            <person name="Lalanne C."/>
            <person name="Gautier V."/>
            <person name="Ament-Velasquez S.L."/>
            <person name="Kruys A."/>
            <person name="Hutchinson M.I."/>
            <person name="Powell A.J."/>
            <person name="Barry K."/>
            <person name="Miller A.N."/>
            <person name="Grigoriev I.V."/>
            <person name="Debuchy R."/>
            <person name="Gladieux P."/>
            <person name="Hiltunen Thoren M."/>
            <person name="Johannesson H."/>
        </authorList>
    </citation>
    <scope>NUCLEOTIDE SEQUENCE [LARGE SCALE GENOMIC DNA]</scope>
    <source>
        <strain evidence="3">CBS 284.82</strain>
    </source>
</reference>
<evidence type="ECO:0000313" key="3">
    <source>
        <dbReference type="Proteomes" id="UP001303115"/>
    </source>
</evidence>
<evidence type="ECO:0000313" key="2">
    <source>
        <dbReference type="EMBL" id="KAK4033999.1"/>
    </source>
</evidence>
<dbReference type="AlphaFoldDB" id="A0AAN6P935"/>
<dbReference type="Proteomes" id="UP001303115">
    <property type="component" value="Unassembled WGS sequence"/>
</dbReference>
<accession>A0AAN6P935</accession>
<evidence type="ECO:0000256" key="1">
    <source>
        <dbReference type="SAM" id="MobiDB-lite"/>
    </source>
</evidence>
<feature type="compositionally biased region" description="Low complexity" evidence="1">
    <location>
        <begin position="119"/>
        <end position="128"/>
    </location>
</feature>
<protein>
    <submittedName>
        <fullName evidence="2">Uncharacterized protein</fullName>
    </submittedName>
</protein>
<proteinExistence type="predicted"/>
<name>A0AAN6P935_9PEZI</name>
<dbReference type="EMBL" id="MU854499">
    <property type="protein sequence ID" value="KAK4033999.1"/>
    <property type="molecule type" value="Genomic_DNA"/>
</dbReference>
<comment type="caution">
    <text evidence="2">The sequence shown here is derived from an EMBL/GenBank/DDBJ whole genome shotgun (WGS) entry which is preliminary data.</text>
</comment>
<organism evidence="2 3">
    <name type="scientific">Parachaetomium inaequale</name>
    <dbReference type="NCBI Taxonomy" id="2588326"/>
    <lineage>
        <taxon>Eukaryota</taxon>
        <taxon>Fungi</taxon>
        <taxon>Dikarya</taxon>
        <taxon>Ascomycota</taxon>
        <taxon>Pezizomycotina</taxon>
        <taxon>Sordariomycetes</taxon>
        <taxon>Sordariomycetidae</taxon>
        <taxon>Sordariales</taxon>
        <taxon>Chaetomiaceae</taxon>
        <taxon>Parachaetomium</taxon>
    </lineage>
</organism>
<feature type="region of interest" description="Disordered" evidence="1">
    <location>
        <begin position="104"/>
        <end position="149"/>
    </location>
</feature>
<keyword evidence="3" id="KW-1185">Reference proteome</keyword>
<sequence length="181" mass="20035">MCFHRRLVFACSHHAWLGLTRPCELEQSFDRGDVDTGCSARWSHGFDTVRMQAKCPRCTKTQEGHRFRFGIVKDQIAVLKEHLRLIKGASEIKEREWLHMDSAVQDDAKSDGTEEEGADASSSGETGDTSVEGGVECLDEAMEEVRVDPKHETLRLPQIVAARTARAAGVAAVAEQPARSE</sequence>